<dbReference type="GO" id="GO:0008061">
    <property type="term" value="F:chitin binding"/>
    <property type="evidence" value="ECO:0007669"/>
    <property type="project" value="UniProtKB-KW"/>
</dbReference>
<evidence type="ECO:0000256" key="2">
    <source>
        <dbReference type="ARBA" id="ARBA00023026"/>
    </source>
</evidence>
<dbReference type="AlphaFoldDB" id="A0A1L7X8A1"/>
<keyword evidence="3" id="KW-0732">Signal</keyword>
<feature type="signal peptide" evidence="3">
    <location>
        <begin position="1"/>
        <end position="17"/>
    </location>
</feature>
<sequence>MALFVFVAAALAGQSMAAMLYNGLQTQIFSTELSSACDAALNTSISCPEDIIQLTTYGIQAVGWNTSSMTSLCTSECESSLVELATAIETGCGSATLTVDSQNITFAGWVDHMQYKVGLICLADTDTSDYCLDVEKTWNITEMVLNDAATWPNNTDKCYFDGQGEYWEYVVDENNTCYSPFEFEWSDATVAAGSNQLAALDYYIERGDPVDDDNYGWPLPLEFDEYPLEIQCSSCFLQNFRYGLENKWGDVWDNVTAQIWENMRTNCNLDDTITPANDFSNALEYGSEIPVVNTTLAQTCPQIISIDNTVSLTCKEAALQYQIPSAGIYNLNTGLYCMGLSDQTICAPLSCPVAVVNLGDVVQTNNTESIANWVAGFSNFTVAQFYAWNPYISLDHVTHGTVVCVGPPGGVYIPPTATVAVPSVYTTTAIAASPTPSGTIPNCGLYYTVKEGDDCSLLLLKYGLTFSDFINLNPSIDSSCSNLILGDDYCVAAVDGTVVSSVTTTKAPATSTSRSATTATSYVAAPSPTSSGTTPYCYVWYTVAPGDSCSDVAAEYSLTLAEFIALNTNVDTSCNGFWAGYSYCVSGQAIASTTVSSVATTTSATSVTTPTPTQTGMASGCTIFYEAVSGDGCYDIAAANGITLDQFYAWNTAVGACVNLWPGYYYCVGM</sequence>
<dbReference type="SMART" id="SM00257">
    <property type="entry name" value="LysM"/>
    <property type="match status" value="3"/>
</dbReference>
<protein>
    <recommendedName>
        <fullName evidence="4">LysM domain-containing protein</fullName>
    </recommendedName>
</protein>
<feature type="domain" description="LysM" evidence="4">
    <location>
        <begin position="623"/>
        <end position="668"/>
    </location>
</feature>
<evidence type="ECO:0000259" key="4">
    <source>
        <dbReference type="PROSITE" id="PS51782"/>
    </source>
</evidence>
<organism evidence="5 6">
    <name type="scientific">Phialocephala subalpina</name>
    <dbReference type="NCBI Taxonomy" id="576137"/>
    <lineage>
        <taxon>Eukaryota</taxon>
        <taxon>Fungi</taxon>
        <taxon>Dikarya</taxon>
        <taxon>Ascomycota</taxon>
        <taxon>Pezizomycotina</taxon>
        <taxon>Leotiomycetes</taxon>
        <taxon>Helotiales</taxon>
        <taxon>Mollisiaceae</taxon>
        <taxon>Phialocephala</taxon>
        <taxon>Phialocephala fortinii species complex</taxon>
    </lineage>
</organism>
<dbReference type="InterPro" id="IPR018392">
    <property type="entry name" value="LysM"/>
</dbReference>
<dbReference type="InterPro" id="IPR036779">
    <property type="entry name" value="LysM_dom_sf"/>
</dbReference>
<dbReference type="PANTHER" id="PTHR34997">
    <property type="entry name" value="AM15"/>
    <property type="match status" value="1"/>
</dbReference>
<keyword evidence="6" id="KW-1185">Reference proteome</keyword>
<dbReference type="SUPFAM" id="SSF54106">
    <property type="entry name" value="LysM domain"/>
    <property type="match status" value="3"/>
</dbReference>
<feature type="domain" description="LysM" evidence="4">
    <location>
        <begin position="445"/>
        <end position="491"/>
    </location>
</feature>
<dbReference type="Proteomes" id="UP000184330">
    <property type="component" value="Unassembled WGS sequence"/>
</dbReference>
<dbReference type="EMBL" id="FJOG01000018">
    <property type="protein sequence ID" value="CZR61250.1"/>
    <property type="molecule type" value="Genomic_DNA"/>
</dbReference>
<dbReference type="Gene3D" id="3.10.350.10">
    <property type="entry name" value="LysM domain"/>
    <property type="match status" value="3"/>
</dbReference>
<evidence type="ECO:0000256" key="3">
    <source>
        <dbReference type="SAM" id="SignalP"/>
    </source>
</evidence>
<gene>
    <name evidence="5" type="ORF">PAC_11146</name>
</gene>
<accession>A0A1L7X8A1</accession>
<proteinExistence type="predicted"/>
<dbReference type="Pfam" id="PF01476">
    <property type="entry name" value="LysM"/>
    <property type="match status" value="3"/>
</dbReference>
<dbReference type="CDD" id="cd00118">
    <property type="entry name" value="LysM"/>
    <property type="match status" value="3"/>
</dbReference>
<keyword evidence="1" id="KW-0147">Chitin-binding</keyword>
<dbReference type="InterPro" id="IPR052210">
    <property type="entry name" value="LysM1-like"/>
</dbReference>
<evidence type="ECO:0000313" key="5">
    <source>
        <dbReference type="EMBL" id="CZR61250.1"/>
    </source>
</evidence>
<feature type="domain" description="LysM" evidence="4">
    <location>
        <begin position="539"/>
        <end position="585"/>
    </location>
</feature>
<keyword evidence="2" id="KW-0843">Virulence</keyword>
<dbReference type="PANTHER" id="PTHR34997:SF1">
    <property type="entry name" value="PEPTIDOGLYCAN-BINDING LYSIN DOMAIN"/>
    <property type="match status" value="1"/>
</dbReference>
<evidence type="ECO:0000313" key="6">
    <source>
        <dbReference type="Proteomes" id="UP000184330"/>
    </source>
</evidence>
<dbReference type="STRING" id="576137.A0A1L7X8A1"/>
<reference evidence="5 6" key="1">
    <citation type="submission" date="2016-03" db="EMBL/GenBank/DDBJ databases">
        <authorList>
            <person name="Ploux O."/>
        </authorList>
    </citation>
    <scope>NUCLEOTIDE SEQUENCE [LARGE SCALE GENOMIC DNA]</scope>
    <source>
        <strain evidence="5 6">UAMH 11012</strain>
    </source>
</reference>
<name>A0A1L7X8A1_9HELO</name>
<evidence type="ECO:0000256" key="1">
    <source>
        <dbReference type="ARBA" id="ARBA00022669"/>
    </source>
</evidence>
<dbReference type="PROSITE" id="PS51782">
    <property type="entry name" value="LYSM"/>
    <property type="match status" value="3"/>
</dbReference>
<dbReference type="OrthoDB" id="5985073at2759"/>
<feature type="chain" id="PRO_5013154516" description="LysM domain-containing protein" evidence="3">
    <location>
        <begin position="18"/>
        <end position="670"/>
    </location>
</feature>